<evidence type="ECO:0000313" key="11">
    <source>
        <dbReference type="EMBL" id="CAI9920760.1"/>
    </source>
</evidence>
<dbReference type="GO" id="GO:0003677">
    <property type="term" value="F:DNA binding"/>
    <property type="evidence" value="ECO:0007669"/>
    <property type="project" value="InterPro"/>
</dbReference>
<feature type="binding site" evidence="7">
    <location>
        <position position="314"/>
    </location>
    <ligand>
        <name>Mg(2+)</name>
        <dbReference type="ChEBI" id="CHEBI:18420"/>
        <label>1</label>
    </ligand>
</feature>
<comment type="similarity">
    <text evidence="2 9">Belongs to the DNA repair enzymes AP/ExoA family.</text>
</comment>
<dbReference type="PANTHER" id="PTHR22748">
    <property type="entry name" value="AP ENDONUCLEASE"/>
    <property type="match status" value="1"/>
</dbReference>
<dbReference type="InterPro" id="IPR036691">
    <property type="entry name" value="Endo/exonu/phosph_ase_sf"/>
</dbReference>
<feature type="site" description="Transition state stabilizer" evidence="8">
    <location>
        <position position="213"/>
    </location>
</feature>
<keyword evidence="7" id="KW-0464">Manganese</keyword>
<protein>
    <submittedName>
        <fullName evidence="11">Endonuclease/Exonuclease/phosphatase family protein</fullName>
    </submittedName>
    <submittedName>
        <fullName evidence="12">Endonuclease/Exonuclease/phosphatase_family protein</fullName>
    </submittedName>
</protein>
<proteinExistence type="inferred from homology"/>
<dbReference type="InterPro" id="IPR005135">
    <property type="entry name" value="Endo/exonuclease/phosphatase"/>
</dbReference>
<dbReference type="GO" id="GO:0003906">
    <property type="term" value="F:DNA-(apurinic or apyrimidinic site) endonuclease activity"/>
    <property type="evidence" value="ECO:0007669"/>
    <property type="project" value="TreeGrafter"/>
</dbReference>
<feature type="binding site" evidence="7">
    <location>
        <position position="211"/>
    </location>
    <ligand>
        <name>Mg(2+)</name>
        <dbReference type="ChEBI" id="CHEBI:18420"/>
        <label>1</label>
    </ligand>
</feature>
<keyword evidence="4" id="KW-0378">Hydrolase</keyword>
<gene>
    <name evidence="12" type="ORF">HINF_LOCUS69443</name>
    <name evidence="11" type="ORF">HINF_LOCUS8405</name>
</gene>
<dbReference type="NCBIfam" id="TIGR00633">
    <property type="entry name" value="xth"/>
    <property type="match status" value="1"/>
</dbReference>
<dbReference type="InterPro" id="IPR004808">
    <property type="entry name" value="AP_endonuc_1"/>
</dbReference>
<accession>A0AA86NKF1</accession>
<evidence type="ECO:0000256" key="3">
    <source>
        <dbReference type="ARBA" id="ARBA00022723"/>
    </source>
</evidence>
<evidence type="ECO:0000256" key="1">
    <source>
        <dbReference type="ARBA" id="ARBA00001936"/>
    </source>
</evidence>
<dbReference type="Pfam" id="PF03372">
    <property type="entry name" value="Exo_endo_phos"/>
    <property type="match status" value="1"/>
</dbReference>
<sequence>MSSSQNDRPKTNQKHKIPRQIQQITEKYTNQCHNIPINQNDQQIQQSQPKKIIAYNVNGLRASIEKKNLELYIKQSNADIIFIGETKIGQNTITQYVQQKQFVDSYINQEYYYLFSSSVAKQGYAGTAAFIRKSVNIINFQTYFATLGNDCIINTEGRLIRLELQNLVIYHVYSPQRVPDSEGTFNGRIKIEEKIRFQVKSETKPVIYCGDLNICLSELDLFDWKKHLQQLGISEEMRSILLDKVCLQLMKENQLVDCFRTLHPQLVKYSWFKNSKLRELNKGWRIDYFLVSQQLVPQISECDIDYESQINMDHLPIILILL</sequence>
<dbReference type="GO" id="GO:0008311">
    <property type="term" value="F:double-stranded DNA 3'-5' DNA exonuclease activity"/>
    <property type="evidence" value="ECO:0007669"/>
    <property type="project" value="TreeGrafter"/>
</dbReference>
<name>A0AA86NKF1_9EUKA</name>
<feature type="active site" evidence="6">
    <location>
        <position position="173"/>
    </location>
</feature>
<feature type="binding site" evidence="7">
    <location>
        <position position="85"/>
    </location>
    <ligand>
        <name>Mg(2+)</name>
        <dbReference type="ChEBI" id="CHEBI:18420"/>
        <label>1</label>
    </ligand>
</feature>
<feature type="site" description="Important for catalytic activity" evidence="8">
    <location>
        <position position="287"/>
    </location>
</feature>
<dbReference type="PROSITE" id="PS00728">
    <property type="entry name" value="AP_NUCLEASE_F1_3"/>
    <property type="match status" value="1"/>
</dbReference>
<dbReference type="SUPFAM" id="SSF56219">
    <property type="entry name" value="DNase I-like"/>
    <property type="match status" value="1"/>
</dbReference>
<feature type="binding site" evidence="7">
    <location>
        <position position="56"/>
    </location>
    <ligand>
        <name>Mg(2+)</name>
        <dbReference type="ChEBI" id="CHEBI:18420"/>
        <label>1</label>
    </ligand>
</feature>
<evidence type="ECO:0000256" key="2">
    <source>
        <dbReference type="ARBA" id="ARBA00007092"/>
    </source>
</evidence>
<evidence type="ECO:0000256" key="7">
    <source>
        <dbReference type="PIRSR" id="PIRSR604808-2"/>
    </source>
</evidence>
<reference evidence="11" key="1">
    <citation type="submission" date="2023-06" db="EMBL/GenBank/DDBJ databases">
        <authorList>
            <person name="Kurt Z."/>
        </authorList>
    </citation>
    <scope>NUCLEOTIDE SEQUENCE</scope>
</reference>
<evidence type="ECO:0000313" key="13">
    <source>
        <dbReference type="Proteomes" id="UP001642409"/>
    </source>
</evidence>
<organism evidence="11">
    <name type="scientific">Hexamita inflata</name>
    <dbReference type="NCBI Taxonomy" id="28002"/>
    <lineage>
        <taxon>Eukaryota</taxon>
        <taxon>Metamonada</taxon>
        <taxon>Diplomonadida</taxon>
        <taxon>Hexamitidae</taxon>
        <taxon>Hexamitinae</taxon>
        <taxon>Hexamita</taxon>
    </lineage>
</organism>
<dbReference type="PROSITE" id="PS51435">
    <property type="entry name" value="AP_NUCLEASE_F1_4"/>
    <property type="match status" value="1"/>
</dbReference>
<keyword evidence="3 7" id="KW-0479">Metal-binding</keyword>
<dbReference type="Proteomes" id="UP001642409">
    <property type="component" value="Unassembled WGS sequence"/>
</dbReference>
<dbReference type="GO" id="GO:0008081">
    <property type="term" value="F:phosphoric diester hydrolase activity"/>
    <property type="evidence" value="ECO:0007669"/>
    <property type="project" value="TreeGrafter"/>
</dbReference>
<dbReference type="PANTHER" id="PTHR22748:SF6">
    <property type="entry name" value="DNA-(APURINIC OR APYRIMIDINIC SITE) ENDONUCLEASE"/>
    <property type="match status" value="1"/>
</dbReference>
<comment type="cofactor">
    <cofactor evidence="1">
        <name>Mn(2+)</name>
        <dbReference type="ChEBI" id="CHEBI:29035"/>
    </cofactor>
</comment>
<keyword evidence="11" id="KW-0255">Endonuclease</keyword>
<dbReference type="EMBL" id="CATOUU010000203">
    <property type="protein sequence ID" value="CAI9920760.1"/>
    <property type="molecule type" value="Genomic_DNA"/>
</dbReference>
<dbReference type="Gene3D" id="3.60.10.10">
    <property type="entry name" value="Endonuclease/exonuclease/phosphatase"/>
    <property type="match status" value="1"/>
</dbReference>
<feature type="binding site" evidence="7">
    <location>
        <position position="313"/>
    </location>
    <ligand>
        <name>Mg(2+)</name>
        <dbReference type="ChEBI" id="CHEBI:18420"/>
        <label>1</label>
    </ligand>
</feature>
<dbReference type="GO" id="GO:0005634">
    <property type="term" value="C:nucleus"/>
    <property type="evidence" value="ECO:0007669"/>
    <property type="project" value="TreeGrafter"/>
</dbReference>
<reference evidence="12 13" key="2">
    <citation type="submission" date="2024-07" db="EMBL/GenBank/DDBJ databases">
        <authorList>
            <person name="Akdeniz Z."/>
        </authorList>
    </citation>
    <scope>NUCLEOTIDE SEQUENCE [LARGE SCALE GENOMIC DNA]</scope>
</reference>
<feature type="domain" description="Endonuclease/exonuclease/phosphatase" evidence="10">
    <location>
        <begin position="54"/>
        <end position="307"/>
    </location>
</feature>
<evidence type="ECO:0000256" key="5">
    <source>
        <dbReference type="ARBA" id="ARBA00022842"/>
    </source>
</evidence>
<keyword evidence="5 7" id="KW-0460">Magnesium</keyword>
<comment type="cofactor">
    <cofactor evidence="7 9">
        <name>Mg(2+)</name>
        <dbReference type="ChEBI" id="CHEBI:18420"/>
    </cofactor>
    <cofactor evidence="7 9">
        <name>Mn(2+)</name>
        <dbReference type="ChEBI" id="CHEBI:29035"/>
    </cofactor>
    <text evidence="7 9">Probably binds two magnesium or manganese ions per subunit.</text>
</comment>
<dbReference type="EMBL" id="CAXDID020000505">
    <property type="protein sequence ID" value="CAL6098089.1"/>
    <property type="molecule type" value="Genomic_DNA"/>
</dbReference>
<feature type="binding site" evidence="7">
    <location>
        <position position="213"/>
    </location>
    <ligand>
        <name>Mg(2+)</name>
        <dbReference type="ChEBI" id="CHEBI:18420"/>
        <label>1</label>
    </ligand>
</feature>
<keyword evidence="11" id="KW-0540">Nuclease</keyword>
<feature type="site" description="Interaction with DNA substrate" evidence="8">
    <location>
        <position position="314"/>
    </location>
</feature>
<evidence type="ECO:0000256" key="9">
    <source>
        <dbReference type="RuleBase" id="RU362131"/>
    </source>
</evidence>
<evidence type="ECO:0000256" key="8">
    <source>
        <dbReference type="PIRSR" id="PIRSR604808-3"/>
    </source>
</evidence>
<keyword evidence="13" id="KW-1185">Reference proteome</keyword>
<comment type="caution">
    <text evidence="11">The sequence shown here is derived from an EMBL/GenBank/DDBJ whole genome shotgun (WGS) entry which is preliminary data.</text>
</comment>
<evidence type="ECO:0000259" key="10">
    <source>
        <dbReference type="Pfam" id="PF03372"/>
    </source>
</evidence>
<dbReference type="GO" id="GO:0006284">
    <property type="term" value="P:base-excision repair"/>
    <property type="evidence" value="ECO:0007669"/>
    <property type="project" value="TreeGrafter"/>
</dbReference>
<feature type="active site" description="Proton donor/acceptor" evidence="6">
    <location>
        <position position="211"/>
    </location>
</feature>
<keyword evidence="9" id="KW-0227">DNA damage</keyword>
<evidence type="ECO:0000313" key="12">
    <source>
        <dbReference type="EMBL" id="CAL6098089.1"/>
    </source>
</evidence>
<feature type="active site" description="Proton acceptor" evidence="6">
    <location>
        <position position="314"/>
    </location>
</feature>
<dbReference type="InterPro" id="IPR020848">
    <property type="entry name" value="AP_endonuclease_F1_CS"/>
</dbReference>
<keyword evidence="9" id="KW-0234">DNA repair</keyword>
<evidence type="ECO:0000256" key="6">
    <source>
        <dbReference type="PIRSR" id="PIRSR604808-1"/>
    </source>
</evidence>
<evidence type="ECO:0000256" key="4">
    <source>
        <dbReference type="ARBA" id="ARBA00022801"/>
    </source>
</evidence>
<dbReference type="GO" id="GO:0046872">
    <property type="term" value="F:metal ion binding"/>
    <property type="evidence" value="ECO:0007669"/>
    <property type="project" value="UniProtKB-KW"/>
</dbReference>
<dbReference type="AlphaFoldDB" id="A0AA86NKF1"/>